<keyword evidence="6" id="KW-1185">Reference proteome</keyword>
<dbReference type="EMBL" id="JAJGMW010000011">
    <property type="protein sequence ID" value="MCC4213045.1"/>
    <property type="molecule type" value="Genomic_DNA"/>
</dbReference>
<protein>
    <submittedName>
        <fullName evidence="5">Site-specific integrase</fullName>
    </submittedName>
</protein>
<evidence type="ECO:0000313" key="6">
    <source>
        <dbReference type="Proteomes" id="UP001197770"/>
    </source>
</evidence>
<keyword evidence="2" id="KW-0238">DNA-binding</keyword>
<dbReference type="Proteomes" id="UP001197770">
    <property type="component" value="Unassembled WGS sequence"/>
</dbReference>
<gene>
    <name evidence="5" type="ORF">LLW17_09970</name>
</gene>
<evidence type="ECO:0000259" key="4">
    <source>
        <dbReference type="PROSITE" id="PS51898"/>
    </source>
</evidence>
<dbReference type="Gene3D" id="1.10.150.130">
    <property type="match status" value="1"/>
</dbReference>
<comment type="similarity">
    <text evidence="1">Belongs to the 'phage' integrase family.</text>
</comment>
<dbReference type="PROSITE" id="PS51898">
    <property type="entry name" value="TYR_RECOMBINASE"/>
    <property type="match status" value="1"/>
</dbReference>
<dbReference type="Pfam" id="PF00589">
    <property type="entry name" value="Phage_integrase"/>
    <property type="match status" value="1"/>
</dbReference>
<dbReference type="InterPro" id="IPR035386">
    <property type="entry name" value="Arm-DNA-bind_5"/>
</dbReference>
<dbReference type="Pfam" id="PF17293">
    <property type="entry name" value="Arm-DNA-bind_5"/>
    <property type="match status" value="1"/>
</dbReference>
<dbReference type="InterPro" id="IPR050090">
    <property type="entry name" value="Tyrosine_recombinase_XerCD"/>
</dbReference>
<comment type="caution">
    <text evidence="5">The sequence shown here is derived from an EMBL/GenBank/DDBJ whole genome shotgun (WGS) entry which is preliminary data.</text>
</comment>
<dbReference type="PANTHER" id="PTHR30349:SF64">
    <property type="entry name" value="PROPHAGE INTEGRASE INTD-RELATED"/>
    <property type="match status" value="1"/>
</dbReference>
<dbReference type="InterPro" id="IPR013762">
    <property type="entry name" value="Integrase-like_cat_sf"/>
</dbReference>
<evidence type="ECO:0000256" key="3">
    <source>
        <dbReference type="ARBA" id="ARBA00023172"/>
    </source>
</evidence>
<dbReference type="SUPFAM" id="SSF56349">
    <property type="entry name" value="DNA breaking-rejoining enzymes"/>
    <property type="match status" value="1"/>
</dbReference>
<reference evidence="5 6" key="1">
    <citation type="submission" date="2021-11" db="EMBL/GenBank/DDBJ databases">
        <title>Seasonal and diel survey of microbial diversity of the Tyrrhenian coast.</title>
        <authorList>
            <person name="Gattoni G."/>
            <person name="Corral P."/>
        </authorList>
    </citation>
    <scope>NUCLEOTIDE SEQUENCE [LARGE SCALE GENOMIC DNA]</scope>
    <source>
        <strain evidence="5 6">Mr9</strain>
    </source>
</reference>
<evidence type="ECO:0000313" key="5">
    <source>
        <dbReference type="EMBL" id="MCC4213045.1"/>
    </source>
</evidence>
<name>A0ABS8GST6_9FLAO</name>
<dbReference type="InterPro" id="IPR010998">
    <property type="entry name" value="Integrase_recombinase_N"/>
</dbReference>
<dbReference type="Gene3D" id="1.10.443.10">
    <property type="entry name" value="Intergrase catalytic core"/>
    <property type="match status" value="1"/>
</dbReference>
<dbReference type="RefSeq" id="WP_228230111.1">
    <property type="nucleotide sequence ID" value="NZ_JAJGMW010000011.1"/>
</dbReference>
<sequence length="405" mass="46699">MGTSNTFNIHFWLNLSKRNGDLAPIYARITVNGKRAEISLQKQTSVTFWDTKLKQTNLRSTEGKALNTYLDQVYTKLLTCNTELSDEFNVVTAQSVKARFLGLDESNKTLLELVSYHNEKMEGILKPGTLKNYYTTEKSIKIFLINKKKTPDLLLKQINYSFIIDFEHYLRKGSSLQNSNSLNNNGIMKHLERLRKLMNFALDLGWLEKNPFARYRLKFRKFEKQFLTKEELKIIENTDLKNSKLQTVSDIFIFACYTGLSYIDIKNLHRNNIVKGIDGSDWIFTQRAKNEQKVKVPLLPTPLRLLNKYNLHAELNNGKLLPVYSNQKVNSYLKDIATLLKIPKHLTFHSARHTFATSVTLANGVPIETVSKMLGHTKITTTQIYARVLEEKISSDIEILRSRLG</sequence>
<dbReference type="CDD" id="cd01185">
    <property type="entry name" value="INTN1_C_like"/>
    <property type="match status" value="1"/>
</dbReference>
<dbReference type="InterPro" id="IPR025269">
    <property type="entry name" value="SAM-like_dom"/>
</dbReference>
<proteinExistence type="inferred from homology"/>
<dbReference type="InterPro" id="IPR011010">
    <property type="entry name" value="DNA_brk_join_enz"/>
</dbReference>
<keyword evidence="3" id="KW-0233">DNA recombination</keyword>
<evidence type="ECO:0000256" key="1">
    <source>
        <dbReference type="ARBA" id="ARBA00008857"/>
    </source>
</evidence>
<accession>A0ABS8GST6</accession>
<dbReference type="InterPro" id="IPR002104">
    <property type="entry name" value="Integrase_catalytic"/>
</dbReference>
<feature type="domain" description="Tyr recombinase" evidence="4">
    <location>
        <begin position="222"/>
        <end position="398"/>
    </location>
</feature>
<dbReference type="Pfam" id="PF13102">
    <property type="entry name" value="Phage_int_SAM_5"/>
    <property type="match status" value="1"/>
</dbReference>
<organism evidence="5 6">
    <name type="scientific">Leeuwenhoekiella parthenopeia</name>
    <dbReference type="NCBI Taxonomy" id="2890320"/>
    <lineage>
        <taxon>Bacteria</taxon>
        <taxon>Pseudomonadati</taxon>
        <taxon>Bacteroidota</taxon>
        <taxon>Flavobacteriia</taxon>
        <taxon>Flavobacteriales</taxon>
        <taxon>Flavobacteriaceae</taxon>
        <taxon>Leeuwenhoekiella</taxon>
    </lineage>
</organism>
<evidence type="ECO:0000256" key="2">
    <source>
        <dbReference type="ARBA" id="ARBA00023125"/>
    </source>
</evidence>
<dbReference type="PANTHER" id="PTHR30349">
    <property type="entry name" value="PHAGE INTEGRASE-RELATED"/>
    <property type="match status" value="1"/>
</dbReference>